<feature type="chain" id="PRO_5034895884" evidence="9">
    <location>
        <begin position="31"/>
        <end position="231"/>
    </location>
</feature>
<feature type="signal peptide" evidence="9">
    <location>
        <begin position="1"/>
        <end position="30"/>
    </location>
</feature>
<evidence type="ECO:0000256" key="6">
    <source>
        <dbReference type="ARBA" id="ARBA00023157"/>
    </source>
</evidence>
<dbReference type="SMART" id="SM00409">
    <property type="entry name" value="IG"/>
    <property type="match status" value="1"/>
</dbReference>
<keyword evidence="4" id="KW-1133">Transmembrane helix</keyword>
<evidence type="ECO:0000256" key="8">
    <source>
        <dbReference type="ARBA" id="ARBA00023319"/>
    </source>
</evidence>
<dbReference type="InterPro" id="IPR000920">
    <property type="entry name" value="Myelin_P0-rel"/>
</dbReference>
<dbReference type="AlphaFoldDB" id="A0A8C4PI78"/>
<keyword evidence="7" id="KW-0325">Glycoprotein</keyword>
<dbReference type="PROSITE" id="PS50835">
    <property type="entry name" value="IG_LIKE"/>
    <property type="match status" value="1"/>
</dbReference>
<evidence type="ECO:0000313" key="11">
    <source>
        <dbReference type="Ensembl" id="ENSEASP00005006943.1"/>
    </source>
</evidence>
<keyword evidence="6" id="KW-1015">Disulfide bond</keyword>
<proteinExistence type="predicted"/>
<keyword evidence="3 9" id="KW-0732">Signal</keyword>
<evidence type="ECO:0000256" key="3">
    <source>
        <dbReference type="ARBA" id="ARBA00022729"/>
    </source>
</evidence>
<dbReference type="GO" id="GO:0001518">
    <property type="term" value="C:voltage-gated sodium channel complex"/>
    <property type="evidence" value="ECO:0007669"/>
    <property type="project" value="TreeGrafter"/>
</dbReference>
<evidence type="ECO:0000256" key="7">
    <source>
        <dbReference type="ARBA" id="ARBA00023180"/>
    </source>
</evidence>
<reference evidence="11" key="1">
    <citation type="submission" date="2023-03" db="UniProtKB">
        <authorList>
            <consortium name="Ensembl"/>
        </authorList>
    </citation>
    <scope>IDENTIFICATION</scope>
</reference>
<dbReference type="InterPro" id="IPR036179">
    <property type="entry name" value="Ig-like_dom_sf"/>
</dbReference>
<sequence length="231" mass="25787">MPGSGDRGAAWARWLGTGLLGLFLLPVSLSLEVSVGKATTIYAVNGTEILLPCTFSSCFGFYDLHFWWTYNNSDTSRTILDGIVKNEKSDPKVKFKDDERISLEGSIKEKVNNISILLRNVDFSDTGKYTCFVKNPKENHAGHNATIFLQVVDKRMHLGPGLGQWSGKDRGVQFSVTGKGHNGPRWCFLSLYTFKSNWSYIWKLEELSVSTSATVYLGDTLSSSEPRFPQL</sequence>
<dbReference type="PANTHER" id="PTHR13869">
    <property type="entry name" value="MYELIN P0 RELATED"/>
    <property type="match status" value="1"/>
</dbReference>
<evidence type="ECO:0000259" key="10">
    <source>
        <dbReference type="PROSITE" id="PS50835"/>
    </source>
</evidence>
<keyword evidence="8" id="KW-0393">Immunoglobulin domain</keyword>
<evidence type="ECO:0000256" key="2">
    <source>
        <dbReference type="ARBA" id="ARBA00022692"/>
    </source>
</evidence>
<dbReference type="InterPro" id="IPR003599">
    <property type="entry name" value="Ig_sub"/>
</dbReference>
<evidence type="ECO:0000256" key="4">
    <source>
        <dbReference type="ARBA" id="ARBA00022989"/>
    </source>
</evidence>
<evidence type="ECO:0000256" key="5">
    <source>
        <dbReference type="ARBA" id="ARBA00023136"/>
    </source>
</evidence>
<comment type="subcellular location">
    <subcellularLocation>
        <location evidence="1">Membrane</location>
        <topology evidence="1">Single-pass type I membrane protein</topology>
    </subcellularLocation>
</comment>
<organism evidence="11">
    <name type="scientific">Equus asinus asinus</name>
    <dbReference type="NCBI Taxonomy" id="83772"/>
    <lineage>
        <taxon>Eukaryota</taxon>
        <taxon>Metazoa</taxon>
        <taxon>Chordata</taxon>
        <taxon>Craniata</taxon>
        <taxon>Vertebrata</taxon>
        <taxon>Euteleostomi</taxon>
        <taxon>Mammalia</taxon>
        <taxon>Eutheria</taxon>
        <taxon>Laurasiatheria</taxon>
        <taxon>Perissodactyla</taxon>
        <taxon>Equidae</taxon>
        <taxon>Equus</taxon>
    </lineage>
</organism>
<dbReference type="PANTHER" id="PTHR13869:SF14">
    <property type="entry name" value="SODIUM CHANNEL SUBUNIT BETA-4"/>
    <property type="match status" value="1"/>
</dbReference>
<dbReference type="Ensembl" id="ENSEAST00005007582.1">
    <property type="protein sequence ID" value="ENSEASP00005006943.1"/>
    <property type="gene ID" value="ENSEASG00005005114.1"/>
</dbReference>
<dbReference type="InterPro" id="IPR013783">
    <property type="entry name" value="Ig-like_fold"/>
</dbReference>
<keyword evidence="5" id="KW-0472">Membrane</keyword>
<dbReference type="GO" id="GO:0086002">
    <property type="term" value="P:cardiac muscle cell action potential involved in contraction"/>
    <property type="evidence" value="ECO:0007669"/>
    <property type="project" value="TreeGrafter"/>
</dbReference>
<evidence type="ECO:0000256" key="1">
    <source>
        <dbReference type="ARBA" id="ARBA00004479"/>
    </source>
</evidence>
<dbReference type="SUPFAM" id="SSF48726">
    <property type="entry name" value="Immunoglobulin"/>
    <property type="match status" value="1"/>
</dbReference>
<accession>A0A8C4PI78</accession>
<dbReference type="GO" id="GO:0060307">
    <property type="term" value="P:regulation of ventricular cardiac muscle cell membrane repolarization"/>
    <property type="evidence" value="ECO:0007669"/>
    <property type="project" value="TreeGrafter"/>
</dbReference>
<protein>
    <submittedName>
        <fullName evidence="11">Sodium voltage-gated channel beta subunit 4</fullName>
    </submittedName>
</protein>
<feature type="domain" description="Ig-like" evidence="10">
    <location>
        <begin position="26"/>
        <end position="148"/>
    </location>
</feature>
<keyword evidence="2" id="KW-0812">Transmembrane</keyword>
<gene>
    <name evidence="11" type="primary">SCN4B</name>
</gene>
<name>A0A8C4PI78_EQUAS</name>
<dbReference type="GO" id="GO:0044325">
    <property type="term" value="F:transmembrane transporter binding"/>
    <property type="evidence" value="ECO:0007669"/>
    <property type="project" value="TreeGrafter"/>
</dbReference>
<evidence type="ECO:0000256" key="9">
    <source>
        <dbReference type="SAM" id="SignalP"/>
    </source>
</evidence>
<dbReference type="InterPro" id="IPR013106">
    <property type="entry name" value="Ig_V-set"/>
</dbReference>
<dbReference type="InterPro" id="IPR007110">
    <property type="entry name" value="Ig-like_dom"/>
</dbReference>
<dbReference type="Gene3D" id="2.60.40.10">
    <property type="entry name" value="Immunoglobulins"/>
    <property type="match status" value="1"/>
</dbReference>
<dbReference type="GO" id="GO:0017080">
    <property type="term" value="F:sodium channel regulator activity"/>
    <property type="evidence" value="ECO:0007669"/>
    <property type="project" value="TreeGrafter"/>
</dbReference>
<dbReference type="Pfam" id="PF07686">
    <property type="entry name" value="V-set"/>
    <property type="match status" value="1"/>
</dbReference>